<feature type="transmembrane region" description="Helical" evidence="8">
    <location>
        <begin position="181"/>
        <end position="199"/>
    </location>
</feature>
<comment type="subcellular location">
    <subcellularLocation>
        <location evidence="1">Membrane</location>
        <topology evidence="1">Multi-pass membrane protein</topology>
    </subcellularLocation>
</comment>
<dbReference type="PROSITE" id="PS50850">
    <property type="entry name" value="MFS"/>
    <property type="match status" value="1"/>
</dbReference>
<feature type="domain" description="Major facilitator superfamily (MFS) profile" evidence="9">
    <location>
        <begin position="56"/>
        <end position="504"/>
    </location>
</feature>
<dbReference type="Gene3D" id="3.30.980.10">
    <property type="entry name" value="Threonyl-trna Synthetase, Chain A, domain 2"/>
    <property type="match status" value="1"/>
</dbReference>
<dbReference type="GeneID" id="63758715"/>
<reference evidence="12" key="1">
    <citation type="journal article" date="2017" name="Genome Biol.">
        <title>Comparative genomics reveals high biological diversity and specific adaptations in the industrially and medically important fungal genus Aspergillus.</title>
        <authorList>
            <person name="de Vries R.P."/>
            <person name="Riley R."/>
            <person name="Wiebenga A."/>
            <person name="Aguilar-Osorio G."/>
            <person name="Amillis S."/>
            <person name="Uchima C.A."/>
            <person name="Anderluh G."/>
            <person name="Asadollahi M."/>
            <person name="Askin M."/>
            <person name="Barry K."/>
            <person name="Battaglia E."/>
            <person name="Bayram O."/>
            <person name="Benocci T."/>
            <person name="Braus-Stromeyer S.A."/>
            <person name="Caldana C."/>
            <person name="Canovas D."/>
            <person name="Cerqueira G.C."/>
            <person name="Chen F."/>
            <person name="Chen W."/>
            <person name="Choi C."/>
            <person name="Clum A."/>
            <person name="Dos Santos R.A."/>
            <person name="Damasio A.R."/>
            <person name="Diallinas G."/>
            <person name="Emri T."/>
            <person name="Fekete E."/>
            <person name="Flipphi M."/>
            <person name="Freyberg S."/>
            <person name="Gallo A."/>
            <person name="Gournas C."/>
            <person name="Habgood R."/>
            <person name="Hainaut M."/>
            <person name="Harispe M.L."/>
            <person name="Henrissat B."/>
            <person name="Hilden K.S."/>
            <person name="Hope R."/>
            <person name="Hossain A."/>
            <person name="Karabika E."/>
            <person name="Karaffa L."/>
            <person name="Karanyi Z."/>
            <person name="Krasevec N."/>
            <person name="Kuo A."/>
            <person name="Kusch H."/>
            <person name="LaButti K."/>
            <person name="Lagendijk E.L."/>
            <person name="Lapidus A."/>
            <person name="Levasseur A."/>
            <person name="Lindquist E."/>
            <person name="Lipzen A."/>
            <person name="Logrieco A.F."/>
            <person name="MacCabe A."/>
            <person name="Maekelae M.R."/>
            <person name="Malavazi I."/>
            <person name="Melin P."/>
            <person name="Meyer V."/>
            <person name="Mielnichuk N."/>
            <person name="Miskei M."/>
            <person name="Molnar A.P."/>
            <person name="Mule G."/>
            <person name="Ngan C.Y."/>
            <person name="Orejas M."/>
            <person name="Orosz E."/>
            <person name="Ouedraogo J.P."/>
            <person name="Overkamp K.M."/>
            <person name="Park H.-S."/>
            <person name="Perrone G."/>
            <person name="Piumi F."/>
            <person name="Punt P.J."/>
            <person name="Ram A.F."/>
            <person name="Ramon A."/>
            <person name="Rauscher S."/>
            <person name="Record E."/>
            <person name="Riano-Pachon D.M."/>
            <person name="Robert V."/>
            <person name="Roehrig J."/>
            <person name="Ruller R."/>
            <person name="Salamov A."/>
            <person name="Salih N.S."/>
            <person name="Samson R.A."/>
            <person name="Sandor E."/>
            <person name="Sanguinetti M."/>
            <person name="Schuetze T."/>
            <person name="Sepcic K."/>
            <person name="Shelest E."/>
            <person name="Sherlock G."/>
            <person name="Sophianopoulou V."/>
            <person name="Squina F.M."/>
            <person name="Sun H."/>
            <person name="Susca A."/>
            <person name="Todd R.B."/>
            <person name="Tsang A."/>
            <person name="Unkles S.E."/>
            <person name="van de Wiele N."/>
            <person name="van Rossen-Uffink D."/>
            <person name="Oliveira J.V."/>
            <person name="Vesth T.C."/>
            <person name="Visser J."/>
            <person name="Yu J.-H."/>
            <person name="Zhou M."/>
            <person name="Andersen M.R."/>
            <person name="Archer D.B."/>
            <person name="Baker S.E."/>
            <person name="Benoit I."/>
            <person name="Brakhage A.A."/>
            <person name="Braus G.H."/>
            <person name="Fischer R."/>
            <person name="Frisvad J.C."/>
            <person name="Goldman G.H."/>
            <person name="Houbraken J."/>
            <person name="Oakley B."/>
            <person name="Pocsi I."/>
            <person name="Scazzocchio C."/>
            <person name="Seiboth B."/>
            <person name="vanKuyk P.A."/>
            <person name="Wortman J."/>
            <person name="Dyer P.S."/>
            <person name="Grigoriev I.V."/>
        </authorList>
    </citation>
    <scope>NUCLEOTIDE SEQUENCE [LARGE SCALE GENOMIC DNA]</scope>
    <source>
        <strain evidence="12">CBS 593.65</strain>
    </source>
</reference>
<evidence type="ECO:0000313" key="12">
    <source>
        <dbReference type="Proteomes" id="UP000184356"/>
    </source>
</evidence>
<dbReference type="RefSeq" id="XP_040699793.1">
    <property type="nucleotide sequence ID" value="XM_040842642.1"/>
</dbReference>
<dbReference type="PANTHER" id="PTHR23501">
    <property type="entry name" value="MAJOR FACILITATOR SUPERFAMILY"/>
    <property type="match status" value="1"/>
</dbReference>
<dbReference type="Gene3D" id="2.40.30.130">
    <property type="match status" value="1"/>
</dbReference>
<sequence length="837" mass="90707">MVSTPEDSGQSHVDEKTSNQSDTNLKPNASHQEETVTFADETGGIHEEYKMTFRRFMGFVAMAFLWTGSQIPVYLFGGIPPIIYGDIGGVDRWVWFVLANLLALAGVCPFVGSLSDLIGRRYVALIGATLVLIGMIICSTAHTMNVFIAGMAIAGAGAGVNELTALAATAEMAPTRQRGKYVAILIFTIAPFAPSVLWAQLIADASSWRHVGAFCGAWSALGVLITAFFYFPPPRVNSEGLSRAEIISRVDFVGGFLSIVGLILFMAGMQWGGYQYDWDSAHVLTPLIIGVVLLVCFAFWEIYGAKYPIFPSRLKQESRTLGLTLVITFISGANFFSVLMFWPTQAFNVYGHDPLGVGIRSLPIGFGIMGGACIVLWLLSVLRGHNKELLIISSVLMTAGCGAMAIADVNNLHKLWGILVVAGLGIGGIVVPASIITTIICPDDLIATISALTLSIRVVGGSIGYTVYYNVFISKFVPNSQHYIGGVMATQLNITDVALITEAIELTGASLLEGLHDIPGISGNQAAYDAVVAAGQIAYAESYKWVYYVSIAFGGGPTEALYLDDASLHTSSTQIISCRPLSGLGDDEKRLAKNIPLEETFAIITKQTVFYPQGGGQASDIGKMAPESSGNQERADNFLFEVLLVRRASDGSILHFGRFSPPSTSISNAIAMNQPVSLQIDRVKRNYHSRLHTAGHIIGLAMRLLQSKLGDRKKVKANHFPGEACMEFEGLLYNEHKPVIQEKVNELVREHLPVRISWWDEDEVEKRKDELDMVEGREVGGVGRVRIAEIGDVDANPCGGTHVESTGQTGEITIRKISRQKGISKVSYEVPVSWREV</sequence>
<dbReference type="FunFam" id="1.20.1250.20:FF:000668">
    <property type="entry name" value="MFS drug efflux pump"/>
    <property type="match status" value="1"/>
</dbReference>
<dbReference type="GO" id="GO:0004813">
    <property type="term" value="F:alanine-tRNA ligase activity"/>
    <property type="evidence" value="ECO:0007669"/>
    <property type="project" value="InterPro"/>
</dbReference>
<feature type="transmembrane region" description="Helical" evidence="8">
    <location>
        <begin position="321"/>
        <end position="342"/>
    </location>
</feature>
<evidence type="ECO:0008006" key="13">
    <source>
        <dbReference type="Google" id="ProtNLM"/>
    </source>
</evidence>
<evidence type="ECO:0000256" key="1">
    <source>
        <dbReference type="ARBA" id="ARBA00004141"/>
    </source>
</evidence>
<keyword evidence="6 8" id="KW-0472">Membrane</keyword>
<keyword evidence="5 8" id="KW-1133">Transmembrane helix</keyword>
<feature type="transmembrane region" description="Helical" evidence="8">
    <location>
        <begin position="362"/>
        <end position="382"/>
    </location>
</feature>
<feature type="transmembrane region" description="Helical" evidence="8">
    <location>
        <begin position="252"/>
        <end position="271"/>
    </location>
</feature>
<dbReference type="VEuPathDB" id="FungiDB:ASPSYDRAFT_157461"/>
<dbReference type="SUPFAM" id="SSF50447">
    <property type="entry name" value="Translation proteins"/>
    <property type="match status" value="1"/>
</dbReference>
<evidence type="ECO:0000256" key="4">
    <source>
        <dbReference type="ARBA" id="ARBA00022692"/>
    </source>
</evidence>
<evidence type="ECO:0000313" key="11">
    <source>
        <dbReference type="EMBL" id="OJJ55987.1"/>
    </source>
</evidence>
<dbReference type="FunFam" id="1.20.1250.20:FF:000784">
    <property type="entry name" value="MFS drug efflux pump"/>
    <property type="match status" value="1"/>
</dbReference>
<keyword evidence="3" id="KW-0813">Transport</keyword>
<dbReference type="Proteomes" id="UP000184356">
    <property type="component" value="Unassembled WGS sequence"/>
</dbReference>
<feature type="transmembrane region" description="Helical" evidence="8">
    <location>
        <begin position="148"/>
        <end position="169"/>
    </location>
</feature>
<dbReference type="InterPro" id="IPR036259">
    <property type="entry name" value="MFS_trans_sf"/>
</dbReference>
<keyword evidence="4 8" id="KW-0812">Transmembrane</keyword>
<evidence type="ECO:0000256" key="6">
    <source>
        <dbReference type="ARBA" id="ARBA00023136"/>
    </source>
</evidence>
<dbReference type="EMBL" id="KV878591">
    <property type="protein sequence ID" value="OJJ55987.1"/>
    <property type="molecule type" value="Genomic_DNA"/>
</dbReference>
<feature type="transmembrane region" description="Helical" evidence="8">
    <location>
        <begin position="56"/>
        <end position="73"/>
    </location>
</feature>
<dbReference type="Pfam" id="PF07973">
    <property type="entry name" value="tRNA_SAD"/>
    <property type="match status" value="1"/>
</dbReference>
<dbReference type="Gene3D" id="1.20.1250.20">
    <property type="entry name" value="MFS general substrate transporter like domains"/>
    <property type="match status" value="2"/>
</dbReference>
<feature type="transmembrane region" description="Helical" evidence="8">
    <location>
        <begin position="211"/>
        <end position="231"/>
    </location>
</feature>
<feature type="domain" description="Alanyl-transfer RNA synthetases family profile" evidence="10">
    <location>
        <begin position="556"/>
        <end position="814"/>
    </location>
</feature>
<dbReference type="SUPFAM" id="SSF55186">
    <property type="entry name" value="ThrRS/AlaRS common domain"/>
    <property type="match status" value="1"/>
</dbReference>
<dbReference type="PANTHER" id="PTHR23501:SF109">
    <property type="entry name" value="MAJOR FACILITATOR SUPERFAMILY (MFS) PROFILE DOMAIN-CONTAINING PROTEIN-RELATED"/>
    <property type="match status" value="1"/>
</dbReference>
<organism evidence="11 12">
    <name type="scientific">Aspergillus sydowii CBS 593.65</name>
    <dbReference type="NCBI Taxonomy" id="1036612"/>
    <lineage>
        <taxon>Eukaryota</taxon>
        <taxon>Fungi</taxon>
        <taxon>Dikarya</taxon>
        <taxon>Ascomycota</taxon>
        <taxon>Pezizomycotina</taxon>
        <taxon>Eurotiomycetes</taxon>
        <taxon>Eurotiomycetidae</taxon>
        <taxon>Eurotiales</taxon>
        <taxon>Aspergillaceae</taxon>
        <taxon>Aspergillus</taxon>
        <taxon>Aspergillus subgen. Nidulantes</taxon>
    </lineage>
</organism>
<evidence type="ECO:0000256" key="8">
    <source>
        <dbReference type="SAM" id="Phobius"/>
    </source>
</evidence>
<evidence type="ECO:0000259" key="9">
    <source>
        <dbReference type="PROSITE" id="PS50850"/>
    </source>
</evidence>
<feature type="transmembrane region" description="Helical" evidence="8">
    <location>
        <begin position="415"/>
        <end position="433"/>
    </location>
</feature>
<protein>
    <recommendedName>
        <fullName evidence="13">Major facilitator superfamily (MFS) profile domain-containing protein</fullName>
    </recommendedName>
</protein>
<dbReference type="GO" id="GO:0005886">
    <property type="term" value="C:plasma membrane"/>
    <property type="evidence" value="ECO:0007669"/>
    <property type="project" value="TreeGrafter"/>
</dbReference>
<dbReference type="GO" id="GO:0005524">
    <property type="term" value="F:ATP binding"/>
    <property type="evidence" value="ECO:0007669"/>
    <property type="project" value="InterPro"/>
</dbReference>
<feature type="transmembrane region" description="Helical" evidence="8">
    <location>
        <begin position="283"/>
        <end position="300"/>
    </location>
</feature>
<dbReference type="Pfam" id="PF06609">
    <property type="entry name" value="TRI12"/>
    <property type="match status" value="1"/>
</dbReference>
<comment type="similarity">
    <text evidence="2">Belongs to the class-II aminoacyl-tRNA synthetase family. Alax-L subfamily.</text>
</comment>
<gene>
    <name evidence="11" type="ORF">ASPSYDRAFT_157461</name>
</gene>
<dbReference type="PROSITE" id="PS50860">
    <property type="entry name" value="AA_TRNA_LIGASE_II_ALA"/>
    <property type="match status" value="1"/>
</dbReference>
<evidence type="ECO:0000256" key="7">
    <source>
        <dbReference type="SAM" id="MobiDB-lite"/>
    </source>
</evidence>
<dbReference type="InterPro" id="IPR018165">
    <property type="entry name" value="Ala-tRNA-synth_IIc_core"/>
</dbReference>
<dbReference type="SMART" id="SM00863">
    <property type="entry name" value="tRNA_SAD"/>
    <property type="match status" value="1"/>
</dbReference>
<evidence type="ECO:0000256" key="3">
    <source>
        <dbReference type="ARBA" id="ARBA00022448"/>
    </source>
</evidence>
<feature type="transmembrane region" description="Helical" evidence="8">
    <location>
        <begin position="93"/>
        <end position="115"/>
    </location>
</feature>
<name>A0A1L9T982_9EURO</name>
<dbReference type="GO" id="GO:0006419">
    <property type="term" value="P:alanyl-tRNA aminoacylation"/>
    <property type="evidence" value="ECO:0007669"/>
    <property type="project" value="InterPro"/>
</dbReference>
<dbReference type="InterPro" id="IPR020846">
    <property type="entry name" value="MFS_dom"/>
</dbReference>
<dbReference type="InterPro" id="IPR010573">
    <property type="entry name" value="MFS_Str1/Tri12-like"/>
</dbReference>
<accession>A0A1L9T982</accession>
<dbReference type="InterPro" id="IPR009000">
    <property type="entry name" value="Transl_B-barrel_sf"/>
</dbReference>
<feature type="compositionally biased region" description="Polar residues" evidence="7">
    <location>
        <begin position="1"/>
        <end position="11"/>
    </location>
</feature>
<proteinExistence type="inferred from homology"/>
<evidence type="ECO:0000256" key="2">
    <source>
        <dbReference type="ARBA" id="ARBA00008429"/>
    </source>
</evidence>
<dbReference type="GO" id="GO:0003676">
    <property type="term" value="F:nucleic acid binding"/>
    <property type="evidence" value="ECO:0007669"/>
    <property type="project" value="InterPro"/>
</dbReference>
<dbReference type="GO" id="GO:0022857">
    <property type="term" value="F:transmembrane transporter activity"/>
    <property type="evidence" value="ECO:0007669"/>
    <property type="project" value="InterPro"/>
</dbReference>
<feature type="transmembrane region" description="Helical" evidence="8">
    <location>
        <begin position="445"/>
        <end position="468"/>
    </location>
</feature>
<dbReference type="InterPro" id="IPR012947">
    <property type="entry name" value="tRNA_SAD"/>
</dbReference>
<feature type="region of interest" description="Disordered" evidence="7">
    <location>
        <begin position="1"/>
        <end position="37"/>
    </location>
</feature>
<dbReference type="AlphaFoldDB" id="A0A1L9T982"/>
<dbReference type="SUPFAM" id="SSF103473">
    <property type="entry name" value="MFS general substrate transporter"/>
    <property type="match status" value="1"/>
</dbReference>
<dbReference type="InterPro" id="IPR018163">
    <property type="entry name" value="Thr/Ala-tRNA-synth_IIc_edit"/>
</dbReference>
<dbReference type="OrthoDB" id="4161376at2759"/>
<evidence type="ECO:0000256" key="5">
    <source>
        <dbReference type="ARBA" id="ARBA00022989"/>
    </source>
</evidence>
<dbReference type="FunFam" id="3.30.980.10:FF:000008">
    <property type="entry name" value="Similar to alanyl-tRNA synthetase"/>
    <property type="match status" value="1"/>
</dbReference>
<keyword evidence="12" id="KW-1185">Reference proteome</keyword>
<evidence type="ECO:0000259" key="10">
    <source>
        <dbReference type="PROSITE" id="PS50860"/>
    </source>
</evidence>
<feature type="transmembrane region" description="Helical" evidence="8">
    <location>
        <begin position="389"/>
        <end position="409"/>
    </location>
</feature>
<feature type="compositionally biased region" description="Polar residues" evidence="7">
    <location>
        <begin position="18"/>
        <end position="30"/>
    </location>
</feature>
<feature type="transmembrane region" description="Helical" evidence="8">
    <location>
        <begin position="122"/>
        <end position="142"/>
    </location>
</feature>